<feature type="region of interest" description="Disordered" evidence="2">
    <location>
        <begin position="150"/>
        <end position="192"/>
    </location>
</feature>
<evidence type="ECO:0000256" key="2">
    <source>
        <dbReference type="SAM" id="MobiDB-lite"/>
    </source>
</evidence>
<dbReference type="Proteomes" id="UP001066276">
    <property type="component" value="Chromosome 2_1"/>
</dbReference>
<evidence type="ECO:0000313" key="4">
    <source>
        <dbReference type="Proteomes" id="UP001066276"/>
    </source>
</evidence>
<proteinExistence type="predicted"/>
<keyword evidence="4" id="KW-1185">Reference proteome</keyword>
<accession>A0AAV7VFV6</accession>
<feature type="coiled-coil region" evidence="1">
    <location>
        <begin position="6"/>
        <end position="33"/>
    </location>
</feature>
<gene>
    <name evidence="3" type="ORF">NDU88_004015</name>
</gene>
<dbReference type="EMBL" id="JANPWB010000003">
    <property type="protein sequence ID" value="KAJ1200188.1"/>
    <property type="molecule type" value="Genomic_DNA"/>
</dbReference>
<feature type="region of interest" description="Disordered" evidence="2">
    <location>
        <begin position="107"/>
        <end position="129"/>
    </location>
</feature>
<feature type="compositionally biased region" description="Basic and acidic residues" evidence="2">
    <location>
        <begin position="163"/>
        <end position="181"/>
    </location>
</feature>
<comment type="caution">
    <text evidence="3">The sequence shown here is derived from an EMBL/GenBank/DDBJ whole genome shotgun (WGS) entry which is preliminary data.</text>
</comment>
<name>A0AAV7VFV6_PLEWA</name>
<reference evidence="3" key="1">
    <citation type="journal article" date="2022" name="bioRxiv">
        <title>Sequencing and chromosome-scale assembly of the giantPleurodeles waltlgenome.</title>
        <authorList>
            <person name="Brown T."/>
            <person name="Elewa A."/>
            <person name="Iarovenko S."/>
            <person name="Subramanian E."/>
            <person name="Araus A.J."/>
            <person name="Petzold A."/>
            <person name="Susuki M."/>
            <person name="Suzuki K.-i.T."/>
            <person name="Hayashi T."/>
            <person name="Toyoda A."/>
            <person name="Oliveira C."/>
            <person name="Osipova E."/>
            <person name="Leigh N.D."/>
            <person name="Simon A."/>
            <person name="Yun M.H."/>
        </authorList>
    </citation>
    <scope>NUCLEOTIDE SEQUENCE</scope>
    <source>
        <strain evidence="3">20211129_DDA</strain>
        <tissue evidence="3">Liver</tissue>
    </source>
</reference>
<organism evidence="3 4">
    <name type="scientific">Pleurodeles waltl</name>
    <name type="common">Iberian ribbed newt</name>
    <dbReference type="NCBI Taxonomy" id="8319"/>
    <lineage>
        <taxon>Eukaryota</taxon>
        <taxon>Metazoa</taxon>
        <taxon>Chordata</taxon>
        <taxon>Craniata</taxon>
        <taxon>Vertebrata</taxon>
        <taxon>Euteleostomi</taxon>
        <taxon>Amphibia</taxon>
        <taxon>Batrachia</taxon>
        <taxon>Caudata</taxon>
        <taxon>Salamandroidea</taxon>
        <taxon>Salamandridae</taxon>
        <taxon>Pleurodelinae</taxon>
        <taxon>Pleurodeles</taxon>
    </lineage>
</organism>
<evidence type="ECO:0000256" key="1">
    <source>
        <dbReference type="SAM" id="Coils"/>
    </source>
</evidence>
<feature type="compositionally biased region" description="Low complexity" evidence="2">
    <location>
        <begin position="107"/>
        <end position="123"/>
    </location>
</feature>
<keyword evidence="1" id="KW-0175">Coiled coil</keyword>
<evidence type="ECO:0000313" key="3">
    <source>
        <dbReference type="EMBL" id="KAJ1200188.1"/>
    </source>
</evidence>
<dbReference type="AlphaFoldDB" id="A0AAV7VFV6"/>
<protein>
    <submittedName>
        <fullName evidence="3">Uncharacterized protein</fullName>
    </submittedName>
</protein>
<sequence>MMDILIRDAMNKREQLLKDMQTLEKDIEETNLTEAIENNYEILKEVLQQHQQYIKDKKLRKLKRDANDYKSGRVFSYACKYDNVRLDKQVDIHQTCIDDSTSIASTSDSEVSSISSKRSQDSSNLNAQKSIVATDKSPFLLELQRYRKGQKPSWLGPQAQGREPGEAKGKAGSGEKEREGVTTKAASRNLVK</sequence>